<dbReference type="OrthoDB" id="47488at2759"/>
<reference evidence="4" key="1">
    <citation type="journal article" date="2014" name="BMC Genomics">
        <title>The genome sequence of the biocontrol fungus Metarhizium anisopliae and comparative genomics of Metarhizium species.</title>
        <authorList>
            <person name="Pattemore J.A."/>
            <person name="Hane J.K."/>
            <person name="Williams A.H."/>
            <person name="Wilson B.A."/>
            <person name="Stodart B.J."/>
            <person name="Ash G.J."/>
        </authorList>
    </citation>
    <scope>NUCLEOTIDE SEQUENCE [LARGE SCALE GENOMIC DNA]</scope>
    <source>
        <strain evidence="4">BRIP 53293</strain>
    </source>
</reference>
<protein>
    <recommendedName>
        <fullName evidence="2">Endonuclease/exonuclease/phosphatase domain-containing protein</fullName>
    </recommendedName>
</protein>
<dbReference type="Proteomes" id="UP000054544">
    <property type="component" value="Unassembled WGS sequence"/>
</dbReference>
<feature type="domain" description="Endonuclease/exonuclease/phosphatase" evidence="2">
    <location>
        <begin position="358"/>
        <end position="649"/>
    </location>
</feature>
<dbReference type="AlphaFoldDB" id="A0A0D9P6J8"/>
<dbReference type="STRING" id="1291518.A0A0D9P6J8"/>
<dbReference type="PANTHER" id="PTHR42834">
    <property type="entry name" value="ENDONUCLEASE/EXONUCLEASE/PHOSPHATASE FAMILY PROTEIN (AFU_ORTHOLOGUE AFUA_3G09210)"/>
    <property type="match status" value="1"/>
</dbReference>
<proteinExistence type="predicted"/>
<dbReference type="SUPFAM" id="SSF56219">
    <property type="entry name" value="DNase I-like"/>
    <property type="match status" value="1"/>
</dbReference>
<keyword evidence="1" id="KW-0812">Transmembrane</keyword>
<dbReference type="GO" id="GO:0003824">
    <property type="term" value="F:catalytic activity"/>
    <property type="evidence" value="ECO:0007669"/>
    <property type="project" value="InterPro"/>
</dbReference>
<feature type="transmembrane region" description="Helical" evidence="1">
    <location>
        <begin position="20"/>
        <end position="44"/>
    </location>
</feature>
<keyword evidence="1" id="KW-0472">Membrane</keyword>
<dbReference type="Gene3D" id="3.60.10.10">
    <property type="entry name" value="Endonuclease/exonuclease/phosphatase"/>
    <property type="match status" value="1"/>
</dbReference>
<gene>
    <name evidence="3" type="ORF">H634G_03165</name>
</gene>
<dbReference type="EMBL" id="KE384725">
    <property type="protein sequence ID" value="KJK81902.1"/>
    <property type="molecule type" value="Genomic_DNA"/>
</dbReference>
<dbReference type="InterPro" id="IPR036691">
    <property type="entry name" value="Endo/exonu/phosph_ase_sf"/>
</dbReference>
<organism evidence="3 4">
    <name type="scientific">Metarhizium anisopliae BRIP 53293</name>
    <dbReference type="NCBI Taxonomy" id="1291518"/>
    <lineage>
        <taxon>Eukaryota</taxon>
        <taxon>Fungi</taxon>
        <taxon>Dikarya</taxon>
        <taxon>Ascomycota</taxon>
        <taxon>Pezizomycotina</taxon>
        <taxon>Sordariomycetes</taxon>
        <taxon>Hypocreomycetidae</taxon>
        <taxon>Hypocreales</taxon>
        <taxon>Clavicipitaceae</taxon>
        <taxon>Metarhizium</taxon>
    </lineage>
</organism>
<dbReference type="Pfam" id="PF03372">
    <property type="entry name" value="Exo_endo_phos"/>
    <property type="match status" value="1"/>
</dbReference>
<keyword evidence="4" id="KW-1185">Reference proteome</keyword>
<evidence type="ECO:0000313" key="4">
    <source>
        <dbReference type="Proteomes" id="UP000054544"/>
    </source>
</evidence>
<keyword evidence="1" id="KW-1133">Transmembrane helix</keyword>
<evidence type="ECO:0000313" key="3">
    <source>
        <dbReference type="EMBL" id="KJK81902.1"/>
    </source>
</evidence>
<accession>A0A0D9P6J8</accession>
<name>A0A0D9P6J8_METAN</name>
<dbReference type="PANTHER" id="PTHR42834:SF1">
    <property type="entry name" value="ENDONUCLEASE_EXONUCLEASE_PHOSPHATASE FAMILY PROTEIN (AFU_ORTHOLOGUE AFUA_3G09210)"/>
    <property type="match status" value="1"/>
</dbReference>
<dbReference type="InterPro" id="IPR005135">
    <property type="entry name" value="Endo/exonuclease/phosphatase"/>
</dbReference>
<sequence length="661" mass="70207">MADAAIEPPPSDVEAGENHAWAASFACVAAVLGAASAVAAVSIAEINGNRFLSSFKDKNVTGVTGLVTAVASNGIYLRSTEPDDDPATSEGLFVFGSAVGKQVQKGDVITLSGLVQEYRSNNNYIYLTELTKPANIVVVSSGNQVKPLVIGVDTLQPPNKEYSSLDKGGVFGVPNAVTTITASNPVLDPTAYGLDFWESLVGELVTIQSAHLVSRPNQYGDVWVRGNYTVTGVNGHGGLTMLDGGESLFFALVRSSLCEETATAAMDMALTRQKYNHVDANPEAIVVGSPLDGSKNPTDTKMGDYIGDVTGVVYNAFGTYRVLPLTAVKTITPSSPDYPATSLASSAHCNGLTVADYNAENLAPNSAHLPSVVSQIVTKLRTPDLIFLQEVQDNSGPVDNGVTSANLTLSTLTQGIEKTSGVRYDFVEVAPVDGQDGGQPGGNIRCAYLYRPDAVELYKPNPGGSNDENAVVDGPSIKYNPGRIGQSDANFEATRKPLVAMWKPVKGPNKVFFTINVHFSSKGGSTGLHGDPRPPVNKGVEKRTGQMELTANFIARILAQDPKARIITAGDFNEFTQVQPVKTFASKSGLLDADEVAGLAAVERYTYLFDQNSEALDHMYISRGLANHAQVEHLHLNTWQNYDGQTSDHDPSVAKLNFCAG</sequence>
<evidence type="ECO:0000256" key="1">
    <source>
        <dbReference type="SAM" id="Phobius"/>
    </source>
</evidence>
<evidence type="ECO:0000259" key="2">
    <source>
        <dbReference type="Pfam" id="PF03372"/>
    </source>
</evidence>
<dbReference type="CDD" id="cd04486">
    <property type="entry name" value="YhcR_OBF_like"/>
    <property type="match status" value="1"/>
</dbReference>